<dbReference type="Proteomes" id="UP000593571">
    <property type="component" value="Unassembled WGS sequence"/>
</dbReference>
<dbReference type="PANTHER" id="PTHR34754:SF1">
    <property type="entry name" value="COILED-COIL DOMAIN-CONTAINING PROTEIN 60"/>
    <property type="match status" value="1"/>
</dbReference>
<comment type="caution">
    <text evidence="2">The sequence shown here is derived from an EMBL/GenBank/DDBJ whole genome shotgun (WGS) entry which is preliminary data.</text>
</comment>
<organism evidence="2 3">
    <name type="scientific">Rousettus aegyptiacus</name>
    <name type="common">Egyptian fruit bat</name>
    <name type="synonym">Pteropus aegyptiacus</name>
    <dbReference type="NCBI Taxonomy" id="9407"/>
    <lineage>
        <taxon>Eukaryota</taxon>
        <taxon>Metazoa</taxon>
        <taxon>Chordata</taxon>
        <taxon>Craniata</taxon>
        <taxon>Vertebrata</taxon>
        <taxon>Euteleostomi</taxon>
        <taxon>Mammalia</taxon>
        <taxon>Eutheria</taxon>
        <taxon>Laurasiatheria</taxon>
        <taxon>Chiroptera</taxon>
        <taxon>Yinpterochiroptera</taxon>
        <taxon>Pteropodoidea</taxon>
        <taxon>Pteropodidae</taxon>
        <taxon>Rousettinae</taxon>
        <taxon>Rousettus</taxon>
    </lineage>
</organism>
<name>A0A7J8GX01_ROUAE</name>
<dbReference type="PANTHER" id="PTHR34754">
    <property type="entry name" value="COILED-COIL DOMAIN-CONTAINING PROTEIN 60"/>
    <property type="match status" value="1"/>
</dbReference>
<evidence type="ECO:0000313" key="2">
    <source>
        <dbReference type="EMBL" id="KAF6464351.1"/>
    </source>
</evidence>
<gene>
    <name evidence="2" type="ORF">HJG63_002284</name>
</gene>
<dbReference type="Pfam" id="PF15769">
    <property type="entry name" value="DUF4698"/>
    <property type="match status" value="1"/>
</dbReference>
<feature type="compositionally biased region" description="Low complexity" evidence="1">
    <location>
        <begin position="226"/>
        <end position="247"/>
    </location>
</feature>
<sequence>MQSSPNSRALCSFYASELLTQVPETPMKSIKYMDKEIINLKKDLMRSRFLIQSVKIGRGYFTILREESALKKKQQQLQKLKEEERHKFQPARKMSEIQYQDILLSTYDEEKIKKMRAGVIFRPFTPIHSCIISPSLPEAHVEPLFRQLCALHWLLEALTIDHTHHTMKPLITCWNPKDPGGSKSTIKKIIKDKSMGQRWEQFVTGPKSKKFKIPAPRATSRKLSRRGSTLSLSRTSGGSSPQSSMLSMNPGSDEPPSVINQATGSKDIEDNESSSTKPDEEPLHVSKYYLRLVQSALTLCLEARYQERFLVNFCFHSTKRDTGVPSPCAISLDPLWFTPGEIRNISYNLSDSEPFLLGSQTLVINVFI</sequence>
<reference evidence="2 3" key="1">
    <citation type="journal article" date="2020" name="Nature">
        <title>Six reference-quality genomes reveal evolution of bat adaptations.</title>
        <authorList>
            <person name="Jebb D."/>
            <person name="Huang Z."/>
            <person name="Pippel M."/>
            <person name="Hughes G.M."/>
            <person name="Lavrichenko K."/>
            <person name="Devanna P."/>
            <person name="Winkler S."/>
            <person name="Jermiin L.S."/>
            <person name="Skirmuntt E.C."/>
            <person name="Katzourakis A."/>
            <person name="Burkitt-Gray L."/>
            <person name="Ray D.A."/>
            <person name="Sullivan K.A.M."/>
            <person name="Roscito J.G."/>
            <person name="Kirilenko B.M."/>
            <person name="Davalos L.M."/>
            <person name="Corthals A.P."/>
            <person name="Power M.L."/>
            <person name="Jones G."/>
            <person name="Ransome R.D."/>
            <person name="Dechmann D.K.N."/>
            <person name="Locatelli A.G."/>
            <person name="Puechmaille S.J."/>
            <person name="Fedrigo O."/>
            <person name="Jarvis E.D."/>
            <person name="Hiller M."/>
            <person name="Vernes S.C."/>
            <person name="Myers E.W."/>
            <person name="Teeling E.C."/>
        </authorList>
    </citation>
    <scope>NUCLEOTIDE SEQUENCE [LARGE SCALE GENOMIC DNA]</scope>
    <source>
        <strain evidence="2">MRouAeg1</strain>
        <tissue evidence="2">Muscle</tissue>
    </source>
</reference>
<evidence type="ECO:0000313" key="3">
    <source>
        <dbReference type="Proteomes" id="UP000593571"/>
    </source>
</evidence>
<dbReference type="EMBL" id="JACASE010000005">
    <property type="protein sequence ID" value="KAF6464351.1"/>
    <property type="molecule type" value="Genomic_DNA"/>
</dbReference>
<feature type="region of interest" description="Disordered" evidence="1">
    <location>
        <begin position="210"/>
        <end position="280"/>
    </location>
</feature>
<evidence type="ECO:0000256" key="1">
    <source>
        <dbReference type="SAM" id="MobiDB-lite"/>
    </source>
</evidence>
<accession>A0A7J8GX01</accession>
<keyword evidence="3" id="KW-1185">Reference proteome</keyword>
<dbReference type="AlphaFoldDB" id="A0A7J8GX01"/>
<protein>
    <submittedName>
        <fullName evidence="2">Coiled-coil domain containing 60</fullName>
    </submittedName>
</protein>
<proteinExistence type="predicted"/>
<dbReference type="InterPro" id="IPR031526">
    <property type="entry name" value="DUF4698"/>
</dbReference>